<evidence type="ECO:0000313" key="2">
    <source>
        <dbReference type="EMBL" id="KAL2347435.1"/>
    </source>
</evidence>
<dbReference type="EMBL" id="JBGMDY010000001">
    <property type="protein sequence ID" value="KAL2347435.1"/>
    <property type="molecule type" value="Genomic_DNA"/>
</dbReference>
<evidence type="ECO:0000256" key="1">
    <source>
        <dbReference type="SAM" id="MobiDB-lite"/>
    </source>
</evidence>
<dbReference type="AlphaFoldDB" id="A0ABD1NJW7"/>
<organism evidence="2 3">
    <name type="scientific">Flemingia macrophylla</name>
    <dbReference type="NCBI Taxonomy" id="520843"/>
    <lineage>
        <taxon>Eukaryota</taxon>
        <taxon>Viridiplantae</taxon>
        <taxon>Streptophyta</taxon>
        <taxon>Embryophyta</taxon>
        <taxon>Tracheophyta</taxon>
        <taxon>Spermatophyta</taxon>
        <taxon>Magnoliopsida</taxon>
        <taxon>eudicotyledons</taxon>
        <taxon>Gunneridae</taxon>
        <taxon>Pentapetalae</taxon>
        <taxon>rosids</taxon>
        <taxon>fabids</taxon>
        <taxon>Fabales</taxon>
        <taxon>Fabaceae</taxon>
        <taxon>Papilionoideae</taxon>
        <taxon>50 kb inversion clade</taxon>
        <taxon>NPAAA clade</taxon>
        <taxon>indigoferoid/millettioid clade</taxon>
        <taxon>Phaseoleae</taxon>
        <taxon>Flemingia</taxon>
    </lineage>
</organism>
<sequence>MRRLSELPKFKNLIRIVDSKKLQIERIPFVIKSTPTAASQDDHKLQPLVIHVNKEMGPVAPLSILAPRPFPYASNKVVPWRYETHTSLDEDISNISRIGGMTRSGRVYSPKDLQDKTPKGKEQEKTKEKEEESKDEAYKLLKFIR</sequence>
<gene>
    <name evidence="2" type="ORF">Fmac_001435</name>
</gene>
<accession>A0ABD1NJW7</accession>
<protein>
    <submittedName>
        <fullName evidence="2">Uncharacterized protein</fullName>
    </submittedName>
</protein>
<evidence type="ECO:0000313" key="3">
    <source>
        <dbReference type="Proteomes" id="UP001603857"/>
    </source>
</evidence>
<proteinExistence type="predicted"/>
<comment type="caution">
    <text evidence="2">The sequence shown here is derived from an EMBL/GenBank/DDBJ whole genome shotgun (WGS) entry which is preliminary data.</text>
</comment>
<reference evidence="2 3" key="1">
    <citation type="submission" date="2024-08" db="EMBL/GenBank/DDBJ databases">
        <title>Insights into the chromosomal genome structure of Flemingia macrophylla.</title>
        <authorList>
            <person name="Ding Y."/>
            <person name="Zhao Y."/>
            <person name="Bi W."/>
            <person name="Wu M."/>
            <person name="Zhao G."/>
            <person name="Gong Y."/>
            <person name="Li W."/>
            <person name="Zhang P."/>
        </authorList>
    </citation>
    <scope>NUCLEOTIDE SEQUENCE [LARGE SCALE GENOMIC DNA]</scope>
    <source>
        <strain evidence="2">DYQJB</strain>
        <tissue evidence="2">Leaf</tissue>
    </source>
</reference>
<name>A0ABD1NJW7_9FABA</name>
<dbReference type="Proteomes" id="UP001603857">
    <property type="component" value="Unassembled WGS sequence"/>
</dbReference>
<keyword evidence="3" id="KW-1185">Reference proteome</keyword>
<feature type="compositionally biased region" description="Basic and acidic residues" evidence="1">
    <location>
        <begin position="112"/>
        <end position="135"/>
    </location>
</feature>
<feature type="region of interest" description="Disordered" evidence="1">
    <location>
        <begin position="101"/>
        <end position="135"/>
    </location>
</feature>